<evidence type="ECO:0000313" key="3">
    <source>
        <dbReference type="Proteomes" id="UP000233256"/>
    </source>
</evidence>
<dbReference type="EMBL" id="PGXC01000003">
    <property type="protein sequence ID" value="PKK90945.1"/>
    <property type="molecule type" value="Genomic_DNA"/>
</dbReference>
<dbReference type="Proteomes" id="UP000233256">
    <property type="component" value="Unassembled WGS sequence"/>
</dbReference>
<name>A0A2N1PRH5_9BACT</name>
<evidence type="ECO:0000313" key="2">
    <source>
        <dbReference type="EMBL" id="PKK90945.1"/>
    </source>
</evidence>
<keyword evidence="1" id="KW-0175">Coiled coil</keyword>
<protein>
    <submittedName>
        <fullName evidence="2">Uncharacterized protein</fullName>
    </submittedName>
</protein>
<gene>
    <name evidence="2" type="ORF">CVV64_04025</name>
</gene>
<comment type="caution">
    <text evidence="2">The sequence shown here is derived from an EMBL/GenBank/DDBJ whole genome shotgun (WGS) entry which is preliminary data.</text>
</comment>
<organism evidence="2 3">
    <name type="scientific">Candidatus Wallbacteria bacterium HGW-Wallbacteria-1</name>
    <dbReference type="NCBI Taxonomy" id="2013854"/>
    <lineage>
        <taxon>Bacteria</taxon>
        <taxon>Candidatus Walliibacteriota</taxon>
    </lineage>
</organism>
<proteinExistence type="predicted"/>
<reference evidence="2 3" key="1">
    <citation type="journal article" date="2017" name="ISME J.">
        <title>Potential for microbial H2 and metal transformations associated with novel bacteria and archaea in deep terrestrial subsurface sediments.</title>
        <authorList>
            <person name="Hernsdorf A.W."/>
            <person name="Amano Y."/>
            <person name="Miyakawa K."/>
            <person name="Ise K."/>
            <person name="Suzuki Y."/>
            <person name="Anantharaman K."/>
            <person name="Probst A."/>
            <person name="Burstein D."/>
            <person name="Thomas B.C."/>
            <person name="Banfield J.F."/>
        </authorList>
    </citation>
    <scope>NUCLEOTIDE SEQUENCE [LARGE SCALE GENOMIC DNA]</scope>
    <source>
        <strain evidence="2">HGW-Wallbacteria-1</strain>
    </source>
</reference>
<feature type="coiled-coil region" evidence="1">
    <location>
        <begin position="38"/>
        <end position="75"/>
    </location>
</feature>
<sequence>MRKNEIDSLKIIAAWLVLLLAFPLITYRKLLIPMDEVIVNAGKAMKVLQDQISAMEKNNSKLLEFQNRVEALEKKTENVFSRIPDLSELAEFSNELKLIALNSSVEISHVEFMMPDNLVPGKAAIASCLFAYTASTAGIDEFITSFGRRYPLTGVNSFTLGPVRNSGEKANSLLQPEETGRIVLEFMITCREALK</sequence>
<evidence type="ECO:0000256" key="1">
    <source>
        <dbReference type="SAM" id="Coils"/>
    </source>
</evidence>
<accession>A0A2N1PRH5</accession>
<dbReference type="AlphaFoldDB" id="A0A2N1PRH5"/>